<feature type="transmembrane region" description="Helical" evidence="6">
    <location>
        <begin position="374"/>
        <end position="392"/>
    </location>
</feature>
<dbReference type="PANTHER" id="PTHR30250:SF26">
    <property type="entry name" value="PSMA PROTEIN"/>
    <property type="match status" value="1"/>
</dbReference>
<feature type="transmembrane region" description="Helical" evidence="6">
    <location>
        <begin position="467"/>
        <end position="486"/>
    </location>
</feature>
<feature type="transmembrane region" description="Helical" evidence="6">
    <location>
        <begin position="256"/>
        <end position="285"/>
    </location>
</feature>
<feature type="transmembrane region" description="Helical" evidence="6">
    <location>
        <begin position="185"/>
        <end position="205"/>
    </location>
</feature>
<dbReference type="InterPro" id="IPR002797">
    <property type="entry name" value="Polysacc_synth"/>
</dbReference>
<evidence type="ECO:0000256" key="5">
    <source>
        <dbReference type="ARBA" id="ARBA00023136"/>
    </source>
</evidence>
<dbReference type="PANTHER" id="PTHR30250">
    <property type="entry name" value="PST FAMILY PREDICTED COLANIC ACID TRANSPORTER"/>
    <property type="match status" value="1"/>
</dbReference>
<evidence type="ECO:0000313" key="7">
    <source>
        <dbReference type="EMBL" id="OUP15265.1"/>
    </source>
</evidence>
<feature type="transmembrane region" description="Helical" evidence="6">
    <location>
        <begin position="343"/>
        <end position="362"/>
    </location>
</feature>
<evidence type="ECO:0000256" key="2">
    <source>
        <dbReference type="ARBA" id="ARBA00022475"/>
    </source>
</evidence>
<evidence type="ECO:0000313" key="8">
    <source>
        <dbReference type="Proteomes" id="UP000195950"/>
    </source>
</evidence>
<organism evidence="7 8">
    <name type="scientific">Parabacteroides distasonis</name>
    <dbReference type="NCBI Taxonomy" id="823"/>
    <lineage>
        <taxon>Bacteria</taxon>
        <taxon>Pseudomonadati</taxon>
        <taxon>Bacteroidota</taxon>
        <taxon>Bacteroidia</taxon>
        <taxon>Bacteroidales</taxon>
        <taxon>Tannerellaceae</taxon>
        <taxon>Parabacteroides</taxon>
    </lineage>
</organism>
<feature type="transmembrane region" description="Helical" evidence="6">
    <location>
        <begin position="398"/>
        <end position="421"/>
    </location>
</feature>
<feature type="transmembrane region" description="Helical" evidence="6">
    <location>
        <begin position="86"/>
        <end position="107"/>
    </location>
</feature>
<feature type="transmembrane region" description="Helical" evidence="6">
    <location>
        <begin position="127"/>
        <end position="148"/>
    </location>
</feature>
<dbReference type="EMBL" id="NFJX01000022">
    <property type="protein sequence ID" value="OUP15265.1"/>
    <property type="molecule type" value="Genomic_DNA"/>
</dbReference>
<feature type="transmembrane region" description="Helical" evidence="6">
    <location>
        <begin position="226"/>
        <end position="244"/>
    </location>
</feature>
<feature type="transmembrane region" description="Helical" evidence="6">
    <location>
        <begin position="433"/>
        <end position="455"/>
    </location>
</feature>
<proteinExistence type="predicted"/>
<reference evidence="8" key="1">
    <citation type="submission" date="2017-04" db="EMBL/GenBank/DDBJ databases">
        <title>Function of individual gut microbiota members based on whole genome sequencing of pure cultures obtained from chicken caecum.</title>
        <authorList>
            <person name="Medvecky M."/>
            <person name="Cejkova D."/>
            <person name="Polansky O."/>
            <person name="Karasova D."/>
            <person name="Kubasova T."/>
            <person name="Cizek A."/>
            <person name="Rychlik I."/>
        </authorList>
    </citation>
    <scope>NUCLEOTIDE SEQUENCE [LARGE SCALE GENOMIC DNA]</scope>
    <source>
        <strain evidence="8">An199</strain>
    </source>
</reference>
<dbReference type="CDD" id="cd13128">
    <property type="entry name" value="MATE_Wzx_like"/>
    <property type="match status" value="1"/>
</dbReference>
<name>A0A174Q6B9_PARDI</name>
<gene>
    <name evidence="7" type="ORF">B5F32_18125</name>
</gene>
<dbReference type="AlphaFoldDB" id="A0A174Q6B9"/>
<dbReference type="GO" id="GO:0005886">
    <property type="term" value="C:plasma membrane"/>
    <property type="evidence" value="ECO:0007669"/>
    <property type="project" value="UniProtKB-SubCell"/>
</dbReference>
<dbReference type="Pfam" id="PF01943">
    <property type="entry name" value="Polysacc_synt"/>
    <property type="match status" value="1"/>
</dbReference>
<evidence type="ECO:0000256" key="6">
    <source>
        <dbReference type="SAM" id="Phobius"/>
    </source>
</evidence>
<sequence>MMINQLKAGAALNYVSIMLNMVVGLVYTPYMLRMLGQSEYGLYSLAASIIAYLTVLDLGFGNAIVRYTAKFEAEGKKREQQEMFGMFFLLYIGIGLIAIVVGTLLCLNVDRMFSVNMTALEVNRTRIMLWLMTFNLAFTFPMSIWGSIMTAYERFVFQRLVSIVRSVLNPVVMILLLVVGYKAVAMVVVTTLFNIITLIINFYYCRYKLYVKIRFGHFNSAFLKEVSIYSFWIFLNAIIDRIYWSTGQFVLGMYRGTVAVAVYSVAIQLTQMFMMFSTAISGVFLPKVTAMVTYGGNEKEISDLFIRTGRIQYIVMSFILSAFVVFGRPFIQLWAGEGYEEAYYVSLLFFFSLLIPLIQNLGITILQARNQMRFRSVCYVIIAFCCLAFSIYGTRKWGMMGCAYATAGALLLGQGLVMNIYYKGRQGIDISRFWCEIGRMSIMPVIFVILCLWTVNHWEINLTIPVVFIYSVAVFVVLYALLFWFMSMNAYERNLFISPLKKITI</sequence>
<feature type="transmembrane region" description="Helical" evidence="6">
    <location>
        <begin position="160"/>
        <end position="179"/>
    </location>
</feature>
<protein>
    <submittedName>
        <fullName evidence="7">Teichoic acid transporter</fullName>
    </submittedName>
</protein>
<accession>A0A174Q6B9</accession>
<keyword evidence="2" id="KW-1003">Cell membrane</keyword>
<feature type="transmembrane region" description="Helical" evidence="6">
    <location>
        <begin position="12"/>
        <end position="30"/>
    </location>
</feature>
<keyword evidence="5 6" id="KW-0472">Membrane</keyword>
<evidence type="ECO:0000256" key="1">
    <source>
        <dbReference type="ARBA" id="ARBA00004651"/>
    </source>
</evidence>
<dbReference type="Proteomes" id="UP000195950">
    <property type="component" value="Unassembled WGS sequence"/>
</dbReference>
<keyword evidence="4 6" id="KW-1133">Transmembrane helix</keyword>
<keyword evidence="3 6" id="KW-0812">Transmembrane</keyword>
<dbReference type="InterPro" id="IPR050833">
    <property type="entry name" value="Poly_Biosynth_Transport"/>
</dbReference>
<feature type="transmembrane region" description="Helical" evidence="6">
    <location>
        <begin position="42"/>
        <end position="65"/>
    </location>
</feature>
<evidence type="ECO:0000256" key="4">
    <source>
        <dbReference type="ARBA" id="ARBA00022989"/>
    </source>
</evidence>
<evidence type="ECO:0000256" key="3">
    <source>
        <dbReference type="ARBA" id="ARBA00022692"/>
    </source>
</evidence>
<comment type="subcellular location">
    <subcellularLocation>
        <location evidence="1">Cell membrane</location>
        <topology evidence="1">Multi-pass membrane protein</topology>
    </subcellularLocation>
</comment>
<comment type="caution">
    <text evidence="7">The sequence shown here is derived from an EMBL/GenBank/DDBJ whole genome shotgun (WGS) entry which is preliminary data.</text>
</comment>
<feature type="transmembrane region" description="Helical" evidence="6">
    <location>
        <begin position="313"/>
        <end position="331"/>
    </location>
</feature>
<dbReference type="RefSeq" id="WP_057326490.1">
    <property type="nucleotide sequence ID" value="NZ_DAWDPQ010000142.1"/>
</dbReference>